<evidence type="ECO:0000313" key="1">
    <source>
        <dbReference type="EMBL" id="KAI5665793.1"/>
    </source>
</evidence>
<sequence length="417" mass="45553">MLKQEDTGGIGGGGGGVRSNNWARACDTCRSAACTVYCKADSAYLCSGCDSRIHAANKVASRHERVWICESCEKAPAAFLCKADAASLCATCDSDIHSANPLARRHHRVPILPIPLTTGCLYGGGGGGGPMIGHTATADEVEDDFNLTPVAAGEGGDDTTIDEDDENEAASWLLLNPVKNYSSSNEHNNGQGNNNNNIGGIFGGEGVDEYLDLVDYQQEDNNQFGDHEYVVSDEKNRYGVGAAECVVPSSRNGDGKEHHHHHHHHLHQFQNHQSFQLGLDYEISNNTGYGYPASITHTVSVSSMEVGVVPDSMMSDVSFSHPRPPKGTIDLFSSAPLQMPQQLTPMDREARVLRYREKKRTRKFEKTIRYASRKAYAETRPRIKGRFAKRTEAEIEVDQMLSTTSITENGYSIVPSF</sequence>
<comment type="caution">
    <text evidence="1">The sequence shown here is derived from an EMBL/GenBank/DDBJ whole genome shotgun (WGS) entry which is preliminary data.</text>
</comment>
<dbReference type="Proteomes" id="UP001060085">
    <property type="component" value="Linkage Group LG04"/>
</dbReference>
<proteinExistence type="predicted"/>
<dbReference type="EMBL" id="CM044704">
    <property type="protein sequence ID" value="KAI5665793.1"/>
    <property type="molecule type" value="Genomic_DNA"/>
</dbReference>
<evidence type="ECO:0000313" key="2">
    <source>
        <dbReference type="Proteomes" id="UP001060085"/>
    </source>
</evidence>
<organism evidence="1 2">
    <name type="scientific">Catharanthus roseus</name>
    <name type="common">Madagascar periwinkle</name>
    <name type="synonym">Vinca rosea</name>
    <dbReference type="NCBI Taxonomy" id="4058"/>
    <lineage>
        <taxon>Eukaryota</taxon>
        <taxon>Viridiplantae</taxon>
        <taxon>Streptophyta</taxon>
        <taxon>Embryophyta</taxon>
        <taxon>Tracheophyta</taxon>
        <taxon>Spermatophyta</taxon>
        <taxon>Magnoliopsida</taxon>
        <taxon>eudicotyledons</taxon>
        <taxon>Gunneridae</taxon>
        <taxon>Pentapetalae</taxon>
        <taxon>asterids</taxon>
        <taxon>lamiids</taxon>
        <taxon>Gentianales</taxon>
        <taxon>Apocynaceae</taxon>
        <taxon>Rauvolfioideae</taxon>
        <taxon>Vinceae</taxon>
        <taxon>Catharanthinae</taxon>
        <taxon>Catharanthus</taxon>
    </lineage>
</organism>
<accession>A0ACC0B0G0</accession>
<keyword evidence="2" id="KW-1185">Reference proteome</keyword>
<reference evidence="2" key="1">
    <citation type="journal article" date="2023" name="Nat. Plants">
        <title>Single-cell RNA sequencing provides a high-resolution roadmap for understanding the multicellular compartmentation of specialized metabolism.</title>
        <authorList>
            <person name="Sun S."/>
            <person name="Shen X."/>
            <person name="Li Y."/>
            <person name="Li Y."/>
            <person name="Wang S."/>
            <person name="Li R."/>
            <person name="Zhang H."/>
            <person name="Shen G."/>
            <person name="Guo B."/>
            <person name="Wei J."/>
            <person name="Xu J."/>
            <person name="St-Pierre B."/>
            <person name="Chen S."/>
            <person name="Sun C."/>
        </authorList>
    </citation>
    <scope>NUCLEOTIDE SEQUENCE [LARGE SCALE GENOMIC DNA]</scope>
</reference>
<gene>
    <name evidence="1" type="ORF">M9H77_15646</name>
</gene>
<protein>
    <submittedName>
        <fullName evidence="1">Uncharacterized protein</fullName>
    </submittedName>
</protein>
<name>A0ACC0B0G0_CATRO</name>